<accession>A0A1G8B548</accession>
<reference evidence="4" key="1">
    <citation type="submission" date="2016-10" db="EMBL/GenBank/DDBJ databases">
        <authorList>
            <person name="Varghese N."/>
            <person name="Submissions S."/>
        </authorList>
    </citation>
    <scope>NUCLEOTIDE SEQUENCE [LARGE SCALE GENOMIC DNA]</scope>
    <source>
        <strain evidence="4">DSM 23313</strain>
    </source>
</reference>
<organism evidence="3 4">
    <name type="scientific">Myroides phaeus</name>
    <dbReference type="NCBI Taxonomy" id="702745"/>
    <lineage>
        <taxon>Bacteria</taxon>
        <taxon>Pseudomonadati</taxon>
        <taxon>Bacteroidota</taxon>
        <taxon>Flavobacteriia</taxon>
        <taxon>Flavobacteriales</taxon>
        <taxon>Flavobacteriaceae</taxon>
        <taxon>Myroides</taxon>
    </lineage>
</organism>
<proteinExistence type="predicted"/>
<dbReference type="PANTHER" id="PTHR34136:SF1">
    <property type="entry name" value="UDP-N-ACETYL-D-MANNOSAMINURONIC ACID TRANSFERASE"/>
    <property type="match status" value="1"/>
</dbReference>
<dbReference type="RefSeq" id="WP_090404694.1">
    <property type="nucleotide sequence ID" value="NZ_FNDQ01000001.1"/>
</dbReference>
<dbReference type="EMBL" id="FNDQ01000001">
    <property type="protein sequence ID" value="SDH28264.1"/>
    <property type="molecule type" value="Genomic_DNA"/>
</dbReference>
<evidence type="ECO:0000313" key="3">
    <source>
        <dbReference type="EMBL" id="SDH28264.1"/>
    </source>
</evidence>
<gene>
    <name evidence="3" type="ORF">SAMN05421818_101154</name>
</gene>
<dbReference type="Pfam" id="PF03808">
    <property type="entry name" value="Glyco_tran_WecG"/>
    <property type="match status" value="1"/>
</dbReference>
<dbReference type="Proteomes" id="UP000243588">
    <property type="component" value="Unassembled WGS sequence"/>
</dbReference>
<dbReference type="STRING" id="702745.SAMN05421818_101154"/>
<protein>
    <submittedName>
        <fullName evidence="3">N-acetylglucosaminyldiphosphoundecaprenol N-acetyl-beta-D-mannosaminyltransferase</fullName>
    </submittedName>
</protein>
<dbReference type="InterPro" id="IPR004629">
    <property type="entry name" value="WecG_TagA_CpsF"/>
</dbReference>
<dbReference type="CDD" id="cd06533">
    <property type="entry name" value="Glyco_transf_WecG_TagA"/>
    <property type="match status" value="1"/>
</dbReference>
<keyword evidence="4" id="KW-1185">Reference proteome</keyword>
<keyword evidence="1" id="KW-0328">Glycosyltransferase</keyword>
<evidence type="ECO:0000256" key="1">
    <source>
        <dbReference type="ARBA" id="ARBA00022676"/>
    </source>
</evidence>
<dbReference type="AlphaFoldDB" id="A0A1G8B548"/>
<keyword evidence="2 3" id="KW-0808">Transferase</keyword>
<evidence type="ECO:0000313" key="4">
    <source>
        <dbReference type="Proteomes" id="UP000243588"/>
    </source>
</evidence>
<name>A0A1G8B548_9FLAO</name>
<sequence>MKNKQKIFNIEIDNLSMSETLEVINNSIDNETPLLHIVVNAAKLVNMQKDSALYESIKSADIVNADGMAVVWAAKFVGKELKERVSGIDLFVKLVENAHLRKEKVFLLGAREEVVKIVAEKFQMQYGKDIIGGYRNGYFKKGNEKEIIEQIRDSGAKYLFVAISSPFKEIFLSTYKKELSELGFIMGVGGSFDVVSGKVKRAPLWMQKIGMEWFYRFLQEPRRMWKRSFIDNGKFIGLVIKEKFKK</sequence>
<dbReference type="PANTHER" id="PTHR34136">
    <property type="match status" value="1"/>
</dbReference>
<evidence type="ECO:0000256" key="2">
    <source>
        <dbReference type="ARBA" id="ARBA00022679"/>
    </source>
</evidence>
<dbReference type="NCBIfam" id="TIGR00696">
    <property type="entry name" value="wecG_tagA_cpsF"/>
    <property type="match status" value="1"/>
</dbReference>
<dbReference type="GO" id="GO:0016758">
    <property type="term" value="F:hexosyltransferase activity"/>
    <property type="evidence" value="ECO:0007669"/>
    <property type="project" value="TreeGrafter"/>
</dbReference>